<name>E7RWQ3_9BURK</name>
<accession>E7RWQ3</accession>
<dbReference type="EMBL" id="AEQP01000004">
    <property type="protein sequence ID" value="EFV95157.1"/>
    <property type="molecule type" value="Genomic_DNA"/>
</dbReference>
<proteinExistence type="predicted"/>
<dbReference type="RefSeq" id="WP_005673346.1">
    <property type="nucleotide sequence ID" value="NZ_CP146288.1"/>
</dbReference>
<evidence type="ECO:0000313" key="3">
    <source>
        <dbReference type="Proteomes" id="UP000011021"/>
    </source>
</evidence>
<gene>
    <name evidence="2" type="ORF">HMPREF0551_1115</name>
</gene>
<keyword evidence="3" id="KW-1185">Reference proteome</keyword>
<dbReference type="Proteomes" id="UP000011021">
    <property type="component" value="Unassembled WGS sequence"/>
</dbReference>
<keyword evidence="1" id="KW-0732">Signal</keyword>
<dbReference type="AlphaFoldDB" id="E7RWQ3"/>
<sequence length="302" mass="33780">MKQDTQRRLPASVLALLVALPASQLAMAQVDTDASQASQAASQTSGHQTKSLSDVVNSIRDLRRIRPISAQGVRADVVASALAATTDNKDNKEVAVPWSQAMPGGSPLKDSPRQPYQVMQTQLGNGKLQITYQPWWEDGTDGKGLQRTRTEVPVTLPNGKQKPFHWVRNGKVLLSLGTSAFTITEYRPSFSLNFRNRHAASPQSAEAFELKQGQVLPFNQVLHQWTGPGPYQSLQLMVLNGEQENQFRVCFNINVVLTRSLVCNTWQVPNNWNYMHTLRYVGPYLLEGSRGDADLWYFRYQP</sequence>
<protein>
    <submittedName>
        <fullName evidence="2">Uncharacterized protein</fullName>
    </submittedName>
</protein>
<dbReference type="HOGENOM" id="CLU_920687_0_0_4"/>
<evidence type="ECO:0000256" key="1">
    <source>
        <dbReference type="SAM" id="SignalP"/>
    </source>
</evidence>
<evidence type="ECO:0000313" key="2">
    <source>
        <dbReference type="EMBL" id="EFV95157.1"/>
    </source>
</evidence>
<reference evidence="2 3" key="1">
    <citation type="submission" date="2010-12" db="EMBL/GenBank/DDBJ databases">
        <authorList>
            <person name="Muzny D."/>
            <person name="Qin X."/>
            <person name="Deng J."/>
            <person name="Jiang H."/>
            <person name="Liu Y."/>
            <person name="Qu J."/>
            <person name="Song X.-Z."/>
            <person name="Zhang L."/>
            <person name="Thornton R."/>
            <person name="Coyle M."/>
            <person name="Francisco L."/>
            <person name="Jackson L."/>
            <person name="Javaid M."/>
            <person name="Korchina V."/>
            <person name="Kovar C."/>
            <person name="Mata R."/>
            <person name="Mathew T."/>
            <person name="Ngo R."/>
            <person name="Nguyen L."/>
            <person name="Nguyen N."/>
            <person name="Okwuonu G."/>
            <person name="Ongeri F."/>
            <person name="Pham C."/>
            <person name="Simmons D."/>
            <person name="Wilczek-Boney K."/>
            <person name="Hale W."/>
            <person name="Jakkamsetti A."/>
            <person name="Pham P."/>
            <person name="Ruth R."/>
            <person name="San Lucas F."/>
            <person name="Warren J."/>
            <person name="Zhang J."/>
            <person name="Zhao Z."/>
            <person name="Zhou C."/>
            <person name="Zhu D."/>
            <person name="Lee S."/>
            <person name="Bess C."/>
            <person name="Blankenburg K."/>
            <person name="Forbes L."/>
            <person name="Fu Q."/>
            <person name="Gubbala S."/>
            <person name="Hirani K."/>
            <person name="Jayaseelan J.C."/>
            <person name="Lara F."/>
            <person name="Munidasa M."/>
            <person name="Palculict T."/>
            <person name="Patil S."/>
            <person name="Pu L.-L."/>
            <person name="Saada N."/>
            <person name="Tang L."/>
            <person name="Weissenberger G."/>
            <person name="Zhu Y."/>
            <person name="Hemphill L."/>
            <person name="Shang Y."/>
            <person name="Youmans B."/>
            <person name="Ayvaz T."/>
            <person name="Ross M."/>
            <person name="Santibanez J."/>
            <person name="Aqrawi P."/>
            <person name="Gross S."/>
            <person name="Joshi V."/>
            <person name="Fowler G."/>
            <person name="Nazareth L."/>
            <person name="Reid J."/>
            <person name="Worley K."/>
            <person name="Petrosino J."/>
            <person name="Highlander S."/>
            <person name="Gibbs R."/>
        </authorList>
    </citation>
    <scope>NUCLEOTIDE SEQUENCE [LARGE SCALE GENOMIC DNA]</scope>
    <source>
        <strain evidence="2 3">ATCC 51599</strain>
    </source>
</reference>
<comment type="caution">
    <text evidence="2">The sequence shown here is derived from an EMBL/GenBank/DDBJ whole genome shotgun (WGS) entry which is preliminary data.</text>
</comment>
<feature type="signal peptide" evidence="1">
    <location>
        <begin position="1"/>
        <end position="28"/>
    </location>
</feature>
<feature type="chain" id="PRO_5003224093" evidence="1">
    <location>
        <begin position="29"/>
        <end position="302"/>
    </location>
</feature>
<organism evidence="2 3">
    <name type="scientific">Lautropia mirabilis ATCC 51599</name>
    <dbReference type="NCBI Taxonomy" id="887898"/>
    <lineage>
        <taxon>Bacteria</taxon>
        <taxon>Pseudomonadati</taxon>
        <taxon>Pseudomonadota</taxon>
        <taxon>Betaproteobacteria</taxon>
        <taxon>Burkholderiales</taxon>
        <taxon>Burkholderiaceae</taxon>
        <taxon>Lautropia</taxon>
    </lineage>
</organism>